<organism evidence="1 2">
    <name type="scientific">Loxodonta africana</name>
    <name type="common">African elephant</name>
    <dbReference type="NCBI Taxonomy" id="9785"/>
    <lineage>
        <taxon>Eukaryota</taxon>
        <taxon>Metazoa</taxon>
        <taxon>Chordata</taxon>
        <taxon>Craniata</taxon>
        <taxon>Vertebrata</taxon>
        <taxon>Euteleostomi</taxon>
        <taxon>Mammalia</taxon>
        <taxon>Eutheria</taxon>
        <taxon>Afrotheria</taxon>
        <taxon>Proboscidea</taxon>
        <taxon>Elephantidae</taxon>
        <taxon>Loxodonta</taxon>
    </lineage>
</organism>
<dbReference type="Proteomes" id="UP000007646">
    <property type="component" value="Unassembled WGS sequence"/>
</dbReference>
<reference evidence="1" key="3">
    <citation type="submission" date="2025-09" db="UniProtKB">
        <authorList>
            <consortium name="Ensembl"/>
        </authorList>
    </citation>
    <scope>IDENTIFICATION</scope>
    <source>
        <strain evidence="1">Isolate ISIS603380</strain>
    </source>
</reference>
<name>G3UAG5_LOXAF</name>
<dbReference type="AlphaFoldDB" id="G3UAG5"/>
<sequence>CLLDCRFLAGSRCGLRPQPGAPHPKEAGGLVPDLEWSQSDCEGRVQQAFLGVGTASFPREAAPGVAGELQVLDTDYKRYAILRVSLHWRGSNFEVLKYFKSHTQGLSP</sequence>
<dbReference type="Ensembl" id="ENSLAFT00000025280.1">
    <property type="protein sequence ID" value="ENSLAFP00000024823.1"/>
    <property type="gene ID" value="ENSLAFG00000027385.1"/>
</dbReference>
<reference evidence="1" key="2">
    <citation type="submission" date="2025-08" db="UniProtKB">
        <authorList>
            <consortium name="Ensembl"/>
        </authorList>
    </citation>
    <scope>IDENTIFICATION</scope>
    <source>
        <strain evidence="1">Isolate ISIS603380</strain>
    </source>
</reference>
<evidence type="ECO:0000313" key="1">
    <source>
        <dbReference type="Ensembl" id="ENSLAFP00000024823.1"/>
    </source>
</evidence>
<protein>
    <submittedName>
        <fullName evidence="1">Uncharacterized protein</fullName>
    </submittedName>
</protein>
<evidence type="ECO:0000313" key="2">
    <source>
        <dbReference type="Proteomes" id="UP000007646"/>
    </source>
</evidence>
<proteinExistence type="predicted"/>
<keyword evidence="2" id="KW-1185">Reference proteome</keyword>
<dbReference type="HOGENOM" id="CLU_2202986_0_0_1"/>
<dbReference type="InParanoid" id="G3UAG5"/>
<dbReference type="Gene3D" id="2.40.128.20">
    <property type="match status" value="1"/>
</dbReference>
<accession>G3UAG5</accession>
<reference evidence="1 2" key="1">
    <citation type="submission" date="2009-06" db="EMBL/GenBank/DDBJ databases">
        <title>The Genome Sequence of Loxodonta africana (African elephant).</title>
        <authorList>
            <person name="Di Palma F."/>
            <person name="Heiman D."/>
            <person name="Young S."/>
            <person name="Johnson J."/>
            <person name="Lander E.S."/>
            <person name="Lindblad-Toh K."/>
        </authorList>
    </citation>
    <scope>NUCLEOTIDE SEQUENCE [LARGE SCALE GENOMIC DNA]</scope>
    <source>
        <strain evidence="1 2">Isolate ISIS603380</strain>
    </source>
</reference>
<dbReference type="InterPro" id="IPR012674">
    <property type="entry name" value="Calycin"/>
</dbReference>